<proteinExistence type="predicted"/>
<organism evidence="2 3">
    <name type="scientific">Aspergillus calidoustus</name>
    <dbReference type="NCBI Taxonomy" id="454130"/>
    <lineage>
        <taxon>Eukaryota</taxon>
        <taxon>Fungi</taxon>
        <taxon>Dikarya</taxon>
        <taxon>Ascomycota</taxon>
        <taxon>Pezizomycotina</taxon>
        <taxon>Eurotiomycetes</taxon>
        <taxon>Eurotiomycetidae</taxon>
        <taxon>Eurotiales</taxon>
        <taxon>Aspergillaceae</taxon>
        <taxon>Aspergillus</taxon>
        <taxon>Aspergillus subgen. Nidulantes</taxon>
    </lineage>
</organism>
<evidence type="ECO:0000256" key="1">
    <source>
        <dbReference type="SAM" id="MobiDB-lite"/>
    </source>
</evidence>
<evidence type="ECO:0000313" key="3">
    <source>
        <dbReference type="Proteomes" id="UP000054771"/>
    </source>
</evidence>
<name>A0A0U5CAU0_ASPCI</name>
<dbReference type="OMA" id="NSPRFKW"/>
<dbReference type="OrthoDB" id="4349922at2759"/>
<evidence type="ECO:0000313" key="2">
    <source>
        <dbReference type="EMBL" id="CEL06394.1"/>
    </source>
</evidence>
<dbReference type="Proteomes" id="UP000054771">
    <property type="component" value="Unassembled WGS sequence"/>
</dbReference>
<dbReference type="EMBL" id="CDMC01000005">
    <property type="protein sequence ID" value="CEL06394.1"/>
    <property type="molecule type" value="Genomic_DNA"/>
</dbReference>
<gene>
    <name evidence="2" type="ORF">ASPCAL07499</name>
</gene>
<dbReference type="AlphaFoldDB" id="A0A0U5CAU0"/>
<feature type="compositionally biased region" description="Acidic residues" evidence="1">
    <location>
        <begin position="156"/>
        <end position="169"/>
    </location>
</feature>
<protein>
    <submittedName>
        <fullName evidence="2">Uncharacterized protein</fullName>
    </submittedName>
</protein>
<sequence>MSLSSAHMGGGKSLEDDSFSAPPFVPFIISRVGWCSSPLLSKIFIFNPRQRAYSDVSRSAGYQHANLRRRFIVYDMPSNPPPRALLLYKDKGDGWNPFSPRAVNRARPWNHLIQVQSAELETNDEKPWTIRLGDIVTVCVTESKQSISSDDIKTDPDDDSEDDAEDDPEAYAKVSDLRSLGDGRYMVVYAWLYTRAEILADLERRAGIHQGDLDMLKEKWPSAAPFQYMLSTNRTVTLWDTAITHAPASVVSRICDSSIYVTRPSKRWIAGINDPEVEWMRSIFDM</sequence>
<accession>A0A0U5CAU0</accession>
<reference evidence="3" key="1">
    <citation type="journal article" date="2016" name="Genome Announc.">
        <title>Draft genome sequences of fungus Aspergillus calidoustus.</title>
        <authorList>
            <person name="Horn F."/>
            <person name="Linde J."/>
            <person name="Mattern D.J."/>
            <person name="Walther G."/>
            <person name="Guthke R."/>
            <person name="Scherlach K."/>
            <person name="Martin K."/>
            <person name="Brakhage A.A."/>
            <person name="Petzke L."/>
            <person name="Valiante V."/>
        </authorList>
    </citation>
    <scope>NUCLEOTIDE SEQUENCE [LARGE SCALE GENOMIC DNA]</scope>
    <source>
        <strain evidence="3">SF006504</strain>
    </source>
</reference>
<keyword evidence="3" id="KW-1185">Reference proteome</keyword>
<feature type="region of interest" description="Disordered" evidence="1">
    <location>
        <begin position="146"/>
        <end position="169"/>
    </location>
</feature>